<dbReference type="NCBIfam" id="TIGR00254">
    <property type="entry name" value="GGDEF"/>
    <property type="match status" value="1"/>
</dbReference>
<evidence type="ECO:0000259" key="4">
    <source>
        <dbReference type="PROSITE" id="PS51832"/>
    </source>
</evidence>
<proteinExistence type="predicted"/>
<dbReference type="PANTHER" id="PTHR43155:SF2">
    <property type="entry name" value="CYCLIC DI-GMP PHOSPHODIESTERASE PA4108"/>
    <property type="match status" value="1"/>
</dbReference>
<gene>
    <name evidence="5" type="ORF">BHU72_01050</name>
</gene>
<dbReference type="Pfam" id="PF13487">
    <property type="entry name" value="HD_5"/>
    <property type="match status" value="1"/>
</dbReference>
<dbReference type="InterPro" id="IPR000014">
    <property type="entry name" value="PAS"/>
</dbReference>
<keyword evidence="6" id="KW-1185">Reference proteome</keyword>
<dbReference type="Gene3D" id="1.10.3210.10">
    <property type="entry name" value="Hypothetical protein af1432"/>
    <property type="match status" value="1"/>
</dbReference>
<comment type="caution">
    <text evidence="5">The sequence shown here is derived from an EMBL/GenBank/DDBJ whole genome shotgun (WGS) entry which is preliminary data.</text>
</comment>
<dbReference type="PROSITE" id="PS51832">
    <property type="entry name" value="HD_GYP"/>
    <property type="match status" value="1"/>
</dbReference>
<dbReference type="PROSITE" id="PS50887">
    <property type="entry name" value="GGDEF"/>
    <property type="match status" value="1"/>
</dbReference>
<evidence type="ECO:0000313" key="5">
    <source>
        <dbReference type="EMBL" id="OEH87045.1"/>
    </source>
</evidence>
<name>A0A1E5LAA9_9FIRM</name>
<dbReference type="Gene3D" id="3.30.70.270">
    <property type="match status" value="1"/>
</dbReference>
<evidence type="ECO:0000313" key="6">
    <source>
        <dbReference type="Proteomes" id="UP000095255"/>
    </source>
</evidence>
<dbReference type="InterPro" id="IPR000160">
    <property type="entry name" value="GGDEF_dom"/>
</dbReference>
<dbReference type="SUPFAM" id="SSF109604">
    <property type="entry name" value="HD-domain/PDEase-like"/>
    <property type="match status" value="1"/>
</dbReference>
<dbReference type="CDD" id="cd01949">
    <property type="entry name" value="GGDEF"/>
    <property type="match status" value="1"/>
</dbReference>
<feature type="domain" description="HD-GYP" evidence="4">
    <location>
        <begin position="442"/>
        <end position="637"/>
    </location>
</feature>
<feature type="domain" description="GGDEF" evidence="3">
    <location>
        <begin position="321"/>
        <end position="455"/>
    </location>
</feature>
<dbReference type="Pfam" id="PF00990">
    <property type="entry name" value="GGDEF"/>
    <property type="match status" value="1"/>
</dbReference>
<dbReference type="SUPFAM" id="SSF55785">
    <property type="entry name" value="PYP-like sensor domain (PAS domain)"/>
    <property type="match status" value="2"/>
</dbReference>
<dbReference type="InterPro" id="IPR035965">
    <property type="entry name" value="PAS-like_dom_sf"/>
</dbReference>
<dbReference type="PROSITE" id="PS50112">
    <property type="entry name" value="PAS"/>
    <property type="match status" value="1"/>
</dbReference>
<dbReference type="InterPro" id="IPR029787">
    <property type="entry name" value="Nucleotide_cyclase"/>
</dbReference>
<dbReference type="SMART" id="SM00091">
    <property type="entry name" value="PAS"/>
    <property type="match status" value="2"/>
</dbReference>
<dbReference type="InterPro" id="IPR037522">
    <property type="entry name" value="HD_GYP_dom"/>
</dbReference>
<dbReference type="SUPFAM" id="SSF55073">
    <property type="entry name" value="Nucleotide cyclase"/>
    <property type="match status" value="1"/>
</dbReference>
<dbReference type="SMART" id="SM00471">
    <property type="entry name" value="HDc"/>
    <property type="match status" value="1"/>
</dbReference>
<reference evidence="5 6" key="1">
    <citation type="submission" date="2016-09" db="EMBL/GenBank/DDBJ databases">
        <title>Desulfuribacillus arsenicus sp. nov., an obligately anaerobic, dissimilatory arsenic- and antimonate-reducing bacterium isolated from anoxic sediments.</title>
        <authorList>
            <person name="Abin C.A."/>
            <person name="Hollibaugh J.T."/>
        </authorList>
    </citation>
    <scope>NUCLEOTIDE SEQUENCE [LARGE SCALE GENOMIC DNA]</scope>
    <source>
        <strain evidence="5 6">MLFW-2</strain>
    </source>
</reference>
<dbReference type="Gene3D" id="3.30.450.20">
    <property type="entry name" value="PAS domain"/>
    <property type="match status" value="2"/>
</dbReference>
<sequence>MQWSRVDDGQYGNRGRIYIFRDISGQIETQQALTKSEEKYRALFDHMQEGVALHEIICNQDGQPIDYRFLDLNNAFEEMTGLRKADVVNKRVLEIFPDIELHWIETYGKVALEGSYIKFENYSTDVGKHFSITSFSPKKGQFAVICFDITERINLEKATIEERERLRTTLLSVGDGIIVTDKNVNVIMINEVAQKLTGFSETESLGRNFSDVYKIINEQTGEACRDPVQQVFQTGKINSLEEHEILVAKHGTYTKIADNAAPILDADGKIQGVVVVFRDITEETKRQQEITYLSYHDQLTGLYNRRYFEEQLPRLNITTNFPLSIIIIDVNGLKLINDAFGHVVGDQLIQKTAEVIKSACRADDIITRWGGDEFVVLLPKTNLEQTQAVVNRIKKQEKEACFEPAILSLAIGWSTKTAATEEIQDVFKKAEDYMYRHKLLISPKVKRTMVEAVNQQLHTVNIQEQDHAIRVSQLCETIAKKLRYSDHEIEELKTTALIHDIGKVAINPMILSKPGSLNADEWIEMKRHPEIGYRILSAVNEMANMADVVLTHHEHWDGSGYPKGLSGLEIPLNSRILLVAEAYDSMTNSTTYRDAMNKQAALNEIQAQAGKQFDPDIVSIFVDCMNELEHNSLTEETVNSND</sequence>
<feature type="domain" description="PAC" evidence="2">
    <location>
        <begin position="239"/>
        <end position="292"/>
    </location>
</feature>
<dbReference type="InterPro" id="IPR000700">
    <property type="entry name" value="PAS-assoc_C"/>
</dbReference>
<protein>
    <recommendedName>
        <fullName evidence="7">Diguanylate cyclase</fullName>
    </recommendedName>
</protein>
<dbReference type="Proteomes" id="UP000095255">
    <property type="component" value="Unassembled WGS sequence"/>
</dbReference>
<dbReference type="CDD" id="cd00130">
    <property type="entry name" value="PAS"/>
    <property type="match status" value="1"/>
</dbReference>
<dbReference type="InterPro" id="IPR043128">
    <property type="entry name" value="Rev_trsase/Diguanyl_cyclase"/>
</dbReference>
<dbReference type="STRING" id="1390249.BHU72_01050"/>
<dbReference type="GO" id="GO:0006355">
    <property type="term" value="P:regulation of DNA-templated transcription"/>
    <property type="evidence" value="ECO:0007669"/>
    <property type="project" value="InterPro"/>
</dbReference>
<evidence type="ECO:0000259" key="2">
    <source>
        <dbReference type="PROSITE" id="PS50113"/>
    </source>
</evidence>
<dbReference type="Pfam" id="PF13188">
    <property type="entry name" value="PAS_8"/>
    <property type="match status" value="1"/>
</dbReference>
<dbReference type="SMART" id="SM00086">
    <property type="entry name" value="PAC"/>
    <property type="match status" value="1"/>
</dbReference>
<dbReference type="Pfam" id="PF00989">
    <property type="entry name" value="PAS"/>
    <property type="match status" value="1"/>
</dbReference>
<dbReference type="NCBIfam" id="TIGR00229">
    <property type="entry name" value="sensory_box"/>
    <property type="match status" value="2"/>
</dbReference>
<dbReference type="InterPro" id="IPR003607">
    <property type="entry name" value="HD/PDEase_dom"/>
</dbReference>
<dbReference type="InterPro" id="IPR001610">
    <property type="entry name" value="PAC"/>
</dbReference>
<dbReference type="PROSITE" id="PS50113">
    <property type="entry name" value="PAC"/>
    <property type="match status" value="1"/>
</dbReference>
<dbReference type="PANTHER" id="PTHR43155">
    <property type="entry name" value="CYCLIC DI-GMP PHOSPHODIESTERASE PA4108-RELATED"/>
    <property type="match status" value="1"/>
</dbReference>
<evidence type="ECO:0000259" key="3">
    <source>
        <dbReference type="PROSITE" id="PS50887"/>
    </source>
</evidence>
<dbReference type="CDD" id="cd00077">
    <property type="entry name" value="HDc"/>
    <property type="match status" value="1"/>
</dbReference>
<evidence type="ECO:0008006" key="7">
    <source>
        <dbReference type="Google" id="ProtNLM"/>
    </source>
</evidence>
<evidence type="ECO:0000259" key="1">
    <source>
        <dbReference type="PROSITE" id="PS50112"/>
    </source>
</evidence>
<dbReference type="EMBL" id="MJAT01000001">
    <property type="protein sequence ID" value="OEH87045.1"/>
    <property type="molecule type" value="Genomic_DNA"/>
</dbReference>
<feature type="domain" description="PAS" evidence="1">
    <location>
        <begin position="162"/>
        <end position="235"/>
    </location>
</feature>
<dbReference type="SMART" id="SM00267">
    <property type="entry name" value="GGDEF"/>
    <property type="match status" value="1"/>
</dbReference>
<accession>A0A1E5LAA9</accession>
<dbReference type="AlphaFoldDB" id="A0A1E5LAA9"/>
<dbReference type="InterPro" id="IPR013767">
    <property type="entry name" value="PAS_fold"/>
</dbReference>
<organism evidence="5 6">
    <name type="scientific">Desulfuribacillus stibiiarsenatis</name>
    <dbReference type="NCBI Taxonomy" id="1390249"/>
    <lineage>
        <taxon>Bacteria</taxon>
        <taxon>Bacillati</taxon>
        <taxon>Bacillota</taxon>
        <taxon>Desulfuribacillia</taxon>
        <taxon>Desulfuribacillales</taxon>
        <taxon>Desulfuribacillaceae</taxon>
        <taxon>Desulfuribacillus</taxon>
    </lineage>
</organism>